<feature type="compositionally biased region" description="Pro residues" evidence="1">
    <location>
        <begin position="1"/>
        <end position="17"/>
    </location>
</feature>
<dbReference type="NCBIfam" id="TIGR02281">
    <property type="entry name" value="clan_AA_DTGA"/>
    <property type="match status" value="1"/>
</dbReference>
<dbReference type="CDD" id="cd05483">
    <property type="entry name" value="retropepsin_like_bacteria"/>
    <property type="match status" value="1"/>
</dbReference>
<keyword evidence="3" id="KW-0645">Protease</keyword>
<name>A0A373FMB9_COMTE</name>
<reference evidence="3 4" key="1">
    <citation type="submission" date="2018-08" db="EMBL/GenBank/DDBJ databases">
        <title>Comamonas testosteroni strain SWCO2.</title>
        <authorList>
            <person name="Jiang N."/>
            <person name="Zhang X.Z."/>
        </authorList>
    </citation>
    <scope>NUCLEOTIDE SEQUENCE [LARGE SCALE GENOMIC DNA]</scope>
    <source>
        <strain evidence="3 4">SWCO2</strain>
    </source>
</reference>
<dbReference type="EC" id="3.4.23.-" evidence="3"/>
<feature type="transmembrane region" description="Helical" evidence="2">
    <location>
        <begin position="29"/>
        <end position="49"/>
    </location>
</feature>
<dbReference type="GO" id="GO:0006508">
    <property type="term" value="P:proteolysis"/>
    <property type="evidence" value="ECO:0007669"/>
    <property type="project" value="UniProtKB-KW"/>
</dbReference>
<sequence length="183" mass="20058">MRLNTTPPPKSSPPSEPTPQSVARRSTMLFLLFWLVVMALMYLAMQYFLKPAQAKVQADGSVRIERGMDGHFRARGYINGQPVTFMVDTGASSVSVTDALAAKAGLEGGEKARFRTANGERDGRIVVADEVRVASLIVRDVRVGTGYTGDDSDDALLGQNFLRFFDVQMSGDEMLLRPRAKGR</sequence>
<organism evidence="3 4">
    <name type="scientific">Comamonas testosteroni</name>
    <name type="common">Pseudomonas testosteroni</name>
    <dbReference type="NCBI Taxonomy" id="285"/>
    <lineage>
        <taxon>Bacteria</taxon>
        <taxon>Pseudomonadati</taxon>
        <taxon>Pseudomonadota</taxon>
        <taxon>Betaproteobacteria</taxon>
        <taxon>Burkholderiales</taxon>
        <taxon>Comamonadaceae</taxon>
        <taxon>Comamonas</taxon>
    </lineage>
</organism>
<gene>
    <name evidence="3" type="ORF">DZC30_10210</name>
</gene>
<keyword evidence="2" id="KW-0472">Membrane</keyword>
<dbReference type="InterPro" id="IPR021109">
    <property type="entry name" value="Peptidase_aspartic_dom_sf"/>
</dbReference>
<dbReference type="InterPro" id="IPR034122">
    <property type="entry name" value="Retropepsin-like_bacterial"/>
</dbReference>
<evidence type="ECO:0000256" key="1">
    <source>
        <dbReference type="SAM" id="MobiDB-lite"/>
    </source>
</evidence>
<comment type="caution">
    <text evidence="3">The sequence shown here is derived from an EMBL/GenBank/DDBJ whole genome shotgun (WGS) entry which is preliminary data.</text>
</comment>
<dbReference type="InterPro" id="IPR011969">
    <property type="entry name" value="Clan_AA_Asp_peptidase_C"/>
</dbReference>
<dbReference type="Pfam" id="PF13975">
    <property type="entry name" value="gag-asp_proteas"/>
    <property type="match status" value="1"/>
</dbReference>
<dbReference type="SUPFAM" id="SSF50630">
    <property type="entry name" value="Acid proteases"/>
    <property type="match status" value="1"/>
</dbReference>
<evidence type="ECO:0000256" key="2">
    <source>
        <dbReference type="SAM" id="Phobius"/>
    </source>
</evidence>
<accession>A0A373FMB9</accession>
<evidence type="ECO:0000313" key="3">
    <source>
        <dbReference type="EMBL" id="RGE45314.1"/>
    </source>
</evidence>
<keyword evidence="2" id="KW-1133">Transmembrane helix</keyword>
<keyword evidence="3" id="KW-0378">Hydrolase</keyword>
<feature type="region of interest" description="Disordered" evidence="1">
    <location>
        <begin position="1"/>
        <end position="21"/>
    </location>
</feature>
<dbReference type="AlphaFoldDB" id="A0A373FMB9"/>
<dbReference type="OrthoDB" id="185963at2"/>
<dbReference type="Proteomes" id="UP000261948">
    <property type="component" value="Unassembled WGS sequence"/>
</dbReference>
<dbReference type="GO" id="GO:0004190">
    <property type="term" value="F:aspartic-type endopeptidase activity"/>
    <property type="evidence" value="ECO:0007669"/>
    <property type="project" value="InterPro"/>
</dbReference>
<keyword evidence="2" id="KW-0812">Transmembrane</keyword>
<dbReference type="EMBL" id="QURR01000010">
    <property type="protein sequence ID" value="RGE45314.1"/>
    <property type="molecule type" value="Genomic_DNA"/>
</dbReference>
<keyword evidence="4" id="KW-1185">Reference proteome</keyword>
<dbReference type="PROSITE" id="PS00141">
    <property type="entry name" value="ASP_PROTEASE"/>
    <property type="match status" value="1"/>
</dbReference>
<proteinExistence type="predicted"/>
<dbReference type="Gene3D" id="2.40.70.10">
    <property type="entry name" value="Acid Proteases"/>
    <property type="match status" value="1"/>
</dbReference>
<dbReference type="InterPro" id="IPR001969">
    <property type="entry name" value="Aspartic_peptidase_AS"/>
</dbReference>
<evidence type="ECO:0000313" key="4">
    <source>
        <dbReference type="Proteomes" id="UP000261948"/>
    </source>
</evidence>
<protein>
    <submittedName>
        <fullName evidence="3">TIGR02281 family clan AA aspartic protease</fullName>
        <ecNumber evidence="3">3.4.23.-</ecNumber>
    </submittedName>
</protein>